<dbReference type="PANTHER" id="PTHR42889">
    <property type="entry name" value="BLR3681 PROTEIN"/>
    <property type="match status" value="1"/>
</dbReference>
<dbReference type="InterPro" id="IPR006680">
    <property type="entry name" value="Amidohydro-rel"/>
</dbReference>
<dbReference type="STRING" id="89524.SAMN05444370_10631"/>
<dbReference type="PANTHER" id="PTHR42889:SF1">
    <property type="entry name" value="BLR3681 PROTEIN"/>
    <property type="match status" value="1"/>
</dbReference>
<evidence type="ECO:0000313" key="3">
    <source>
        <dbReference type="Proteomes" id="UP000198703"/>
    </source>
</evidence>
<organism evidence="2 3">
    <name type="scientific">Rubrimonas cliftonensis</name>
    <dbReference type="NCBI Taxonomy" id="89524"/>
    <lineage>
        <taxon>Bacteria</taxon>
        <taxon>Pseudomonadati</taxon>
        <taxon>Pseudomonadota</taxon>
        <taxon>Alphaproteobacteria</taxon>
        <taxon>Rhodobacterales</taxon>
        <taxon>Paracoccaceae</taxon>
        <taxon>Rubrimonas</taxon>
    </lineage>
</organism>
<keyword evidence="3" id="KW-1185">Reference proteome</keyword>
<accession>A0A1H4BTA3</accession>
<dbReference type="OrthoDB" id="9787654at2"/>
<proteinExistence type="predicted"/>
<dbReference type="GO" id="GO:0016787">
    <property type="term" value="F:hydrolase activity"/>
    <property type="evidence" value="ECO:0007669"/>
    <property type="project" value="InterPro"/>
</dbReference>
<dbReference type="InterPro" id="IPR032466">
    <property type="entry name" value="Metal_Hydrolase"/>
</dbReference>
<dbReference type="EMBL" id="FNQM01000006">
    <property type="protein sequence ID" value="SEA51287.1"/>
    <property type="molecule type" value="Genomic_DNA"/>
</dbReference>
<name>A0A1H4BTA3_9RHOB</name>
<dbReference type="RefSeq" id="WP_093253440.1">
    <property type="nucleotide sequence ID" value="NZ_FNQM01000006.1"/>
</dbReference>
<gene>
    <name evidence="2" type="ORF">SAMN05444370_10631</name>
</gene>
<dbReference type="AlphaFoldDB" id="A0A1H4BTA3"/>
<dbReference type="SUPFAM" id="SSF51556">
    <property type="entry name" value="Metallo-dependent hydrolases"/>
    <property type="match status" value="1"/>
</dbReference>
<dbReference type="Proteomes" id="UP000198703">
    <property type="component" value="Unassembled WGS sequence"/>
</dbReference>
<reference evidence="2 3" key="1">
    <citation type="submission" date="2016-10" db="EMBL/GenBank/DDBJ databases">
        <authorList>
            <person name="de Groot N.N."/>
        </authorList>
    </citation>
    <scope>NUCLEOTIDE SEQUENCE [LARGE SCALE GENOMIC DNA]</scope>
    <source>
        <strain evidence="2 3">DSM 15345</strain>
    </source>
</reference>
<evidence type="ECO:0000259" key="1">
    <source>
        <dbReference type="Pfam" id="PF04909"/>
    </source>
</evidence>
<feature type="domain" description="Amidohydrolase-related" evidence="1">
    <location>
        <begin position="14"/>
        <end position="320"/>
    </location>
</feature>
<evidence type="ECO:0000313" key="2">
    <source>
        <dbReference type="EMBL" id="SEA51287.1"/>
    </source>
</evidence>
<sequence length="342" mass="39063">MFVTPEGKEIFVLDGHTHFWDGSPENHRNVHGKQFIDCFYGYHMALSPASEQWDKARFEKMTADAYYRDMFADGMVDMAIVQSTALRDFYHKGFNPIERNWELKARHGDRLIINGSFDPREGEKAYEAIHQQIEDYGVKGFKLYTAEWNGDSRGYKVSDEASHRCFELCEKLGVKNFHLHKGPTIIPLSLDAFDVRDVDVAATDFPNLNFVVEHCGLPRLDEFCWIAVQEANVYGGIAVALPFIHSRPRYFGEVMAELLFWLGPDRIFFGSDYAIWTPKWLIEKFMAYEIPEDIAAERGVQLTMEIKEKILGRNAAALYGVDIEAMKARLANDPVAVAVAAE</sequence>
<dbReference type="Gene3D" id="3.20.20.140">
    <property type="entry name" value="Metal-dependent hydrolases"/>
    <property type="match status" value="1"/>
</dbReference>
<dbReference type="CDD" id="cd01292">
    <property type="entry name" value="metallo-dependent_hydrolases"/>
    <property type="match status" value="1"/>
</dbReference>
<dbReference type="Pfam" id="PF04909">
    <property type="entry name" value="Amidohydro_2"/>
    <property type="match status" value="1"/>
</dbReference>
<protein>
    <recommendedName>
        <fullName evidence="1">Amidohydrolase-related domain-containing protein</fullName>
    </recommendedName>
</protein>